<accession>A0ABV5K800</accession>
<name>A0ABV5K800_9ACTN</name>
<evidence type="ECO:0000313" key="17">
    <source>
        <dbReference type="Proteomes" id="UP001589750"/>
    </source>
</evidence>
<feature type="domain" description="Maltokinase N-terminal cap" evidence="15">
    <location>
        <begin position="16"/>
        <end position="106"/>
    </location>
</feature>
<keyword evidence="12" id="KW-0119">Carbohydrate metabolism</keyword>
<keyword evidence="17" id="KW-1185">Reference proteome</keyword>
<organism evidence="16 17">
    <name type="scientific">Nocardioides plantarum</name>
    <dbReference type="NCBI Taxonomy" id="29299"/>
    <lineage>
        <taxon>Bacteria</taxon>
        <taxon>Bacillati</taxon>
        <taxon>Actinomycetota</taxon>
        <taxon>Actinomycetes</taxon>
        <taxon>Propionibacteriales</taxon>
        <taxon>Nocardioidaceae</taxon>
        <taxon>Nocardioides</taxon>
    </lineage>
</organism>
<sequence length="461" mass="50700">MNAPTQGIDPAVFGPYLTRTRWFGGKGRDFTVSDVRRLGVLGDGDGDPTVDVLLVELTYADDGTTELYQVPLAYYTEPEHRLDHAFVGWWEDAEIGWVHAYDALHDRAATRLWLQAFGAAADGPAEAGGLTFHRLPGQEIDTEASGTLFTGEQSNSSIAFGEDSVLKLFRKVTPGPNPDITTHEVLTLADSPDVAHLYGWVEHGDTHLGMLQQFLRTATDGWDLALTSVRNLYADPELAPREAGGDFSGEAGRLGDTLREVHVVLHERLEQTTVSADFVAGQMNARLDAALRVVPLLEPHEPALRALFDRLAGLGDVAAQRVHGDLHLGQTLRTALGWKIVDFEGEPAKTLAERILPDSPWRDVAGMLRSFDYAAHAVERSHDELDEVALAELRTRGAEWVERNQRYFLAAYAGGDLTEDQRTLVTAYTADKAVYETVYETRNRPTWVDIPLAAVARIGAP</sequence>
<evidence type="ECO:0000256" key="7">
    <source>
        <dbReference type="ARBA" id="ARBA00022679"/>
    </source>
</evidence>
<gene>
    <name evidence="16" type="ORF">ACFFRI_01905</name>
</gene>
<evidence type="ECO:0000256" key="8">
    <source>
        <dbReference type="ARBA" id="ARBA00022741"/>
    </source>
</evidence>
<comment type="caution">
    <text evidence="16">The sequence shown here is derived from an EMBL/GenBank/DDBJ whole genome shotgun (WGS) entry which is preliminary data.</text>
</comment>
<evidence type="ECO:0000256" key="3">
    <source>
        <dbReference type="ARBA" id="ARBA00011245"/>
    </source>
</evidence>
<dbReference type="InterPro" id="IPR040999">
    <property type="entry name" value="Mak_N_cap"/>
</dbReference>
<evidence type="ECO:0000256" key="10">
    <source>
        <dbReference type="ARBA" id="ARBA00022840"/>
    </source>
</evidence>
<dbReference type="Pfam" id="PF18085">
    <property type="entry name" value="Mak_N_cap"/>
    <property type="match status" value="1"/>
</dbReference>
<evidence type="ECO:0000256" key="5">
    <source>
        <dbReference type="ARBA" id="ARBA00013882"/>
    </source>
</evidence>
<dbReference type="SUPFAM" id="SSF56112">
    <property type="entry name" value="Protein kinase-like (PK-like)"/>
    <property type="match status" value="1"/>
</dbReference>
<evidence type="ECO:0000313" key="16">
    <source>
        <dbReference type="EMBL" id="MFB9311784.1"/>
    </source>
</evidence>
<dbReference type="EC" id="2.7.1.175" evidence="4"/>
<comment type="subunit">
    <text evidence="3">Monomer.</text>
</comment>
<comment type="pathway">
    <text evidence="1">Glycan biosynthesis; glycogen biosynthesis.</text>
</comment>
<keyword evidence="11" id="KW-0320">Glycogen biosynthesis</keyword>
<evidence type="ECO:0000256" key="14">
    <source>
        <dbReference type="ARBA" id="ARBA00049067"/>
    </source>
</evidence>
<dbReference type="InterPro" id="IPR011009">
    <property type="entry name" value="Kinase-like_dom_sf"/>
</dbReference>
<evidence type="ECO:0000256" key="6">
    <source>
        <dbReference type="ARBA" id="ARBA00022600"/>
    </source>
</evidence>
<evidence type="ECO:0000256" key="1">
    <source>
        <dbReference type="ARBA" id="ARBA00004964"/>
    </source>
</evidence>
<dbReference type="Proteomes" id="UP001589750">
    <property type="component" value="Unassembled WGS sequence"/>
</dbReference>
<evidence type="ECO:0000256" key="9">
    <source>
        <dbReference type="ARBA" id="ARBA00022777"/>
    </source>
</evidence>
<evidence type="ECO:0000256" key="12">
    <source>
        <dbReference type="ARBA" id="ARBA00023277"/>
    </source>
</evidence>
<evidence type="ECO:0000256" key="4">
    <source>
        <dbReference type="ARBA" id="ARBA00011962"/>
    </source>
</evidence>
<keyword evidence="6" id="KW-0321">Glycogen metabolism</keyword>
<reference evidence="16 17" key="1">
    <citation type="submission" date="2024-09" db="EMBL/GenBank/DDBJ databases">
        <authorList>
            <person name="Sun Q."/>
            <person name="Mori K."/>
        </authorList>
    </citation>
    <scope>NUCLEOTIDE SEQUENCE [LARGE SCALE GENOMIC DNA]</scope>
    <source>
        <strain evidence="16 17">JCM 9626</strain>
    </source>
</reference>
<keyword evidence="10" id="KW-0067">ATP-binding</keyword>
<evidence type="ECO:0000256" key="11">
    <source>
        <dbReference type="ARBA" id="ARBA00023056"/>
    </source>
</evidence>
<keyword evidence="8" id="KW-0547">Nucleotide-binding</keyword>
<dbReference type="EMBL" id="JBHMDG010000002">
    <property type="protein sequence ID" value="MFB9311784.1"/>
    <property type="molecule type" value="Genomic_DNA"/>
</dbReference>
<proteinExistence type="inferred from homology"/>
<evidence type="ECO:0000256" key="2">
    <source>
        <dbReference type="ARBA" id="ARBA00006219"/>
    </source>
</evidence>
<comment type="catalytic activity">
    <reaction evidence="14">
        <text>D-maltose + ATP = alpha-maltose 1-phosphate + ADP + H(+)</text>
        <dbReference type="Rhea" id="RHEA:31915"/>
        <dbReference type="ChEBI" id="CHEBI:15378"/>
        <dbReference type="ChEBI" id="CHEBI:17306"/>
        <dbReference type="ChEBI" id="CHEBI:30616"/>
        <dbReference type="ChEBI" id="CHEBI:63576"/>
        <dbReference type="ChEBI" id="CHEBI:456216"/>
        <dbReference type="EC" id="2.7.1.175"/>
    </reaction>
</comment>
<keyword evidence="9" id="KW-0418">Kinase</keyword>
<comment type="similarity">
    <text evidence="2">Belongs to the aminoglycoside phosphotransferase family.</text>
</comment>
<keyword evidence="7" id="KW-0808">Transferase</keyword>
<evidence type="ECO:0000259" key="15">
    <source>
        <dbReference type="Pfam" id="PF18085"/>
    </source>
</evidence>
<evidence type="ECO:0000256" key="13">
    <source>
        <dbReference type="ARBA" id="ARBA00031251"/>
    </source>
</evidence>
<dbReference type="RefSeq" id="WP_140010988.1">
    <property type="nucleotide sequence ID" value="NZ_JBHMDG010000002.1"/>
</dbReference>
<protein>
    <recommendedName>
        <fullName evidence="5">Maltokinase</fullName>
        <ecNumber evidence="4">2.7.1.175</ecNumber>
    </recommendedName>
    <alternativeName>
        <fullName evidence="13">Maltose-1-phosphate synthase</fullName>
    </alternativeName>
</protein>
<dbReference type="Gene3D" id="3.90.1200.10">
    <property type="match status" value="1"/>
</dbReference>